<keyword evidence="18" id="KW-0969">Cilium</keyword>
<evidence type="ECO:0000256" key="4">
    <source>
        <dbReference type="ARBA" id="ARBA00022448"/>
    </source>
</evidence>
<dbReference type="Proteomes" id="UP001148125">
    <property type="component" value="Unassembled WGS sequence"/>
</dbReference>
<comment type="similarity">
    <text evidence="2">Belongs to the GTP-binding SRP family.</text>
</comment>
<dbReference type="NCBIfam" id="TIGR03499">
    <property type="entry name" value="FlhF"/>
    <property type="match status" value="1"/>
</dbReference>
<keyword evidence="5" id="KW-1003">Cell membrane</keyword>
<name>A0ABT5VER4_9BACI</name>
<keyword evidence="18" id="KW-0966">Cell projection</keyword>
<evidence type="ECO:0000256" key="12">
    <source>
        <dbReference type="ARBA" id="ARBA00025337"/>
    </source>
</evidence>
<feature type="region of interest" description="Disordered" evidence="15">
    <location>
        <begin position="60"/>
        <end position="86"/>
    </location>
</feature>
<dbReference type="InterPro" id="IPR000897">
    <property type="entry name" value="SRP54_GTPase_dom"/>
</dbReference>
<evidence type="ECO:0000256" key="1">
    <source>
        <dbReference type="ARBA" id="ARBA00004413"/>
    </source>
</evidence>
<evidence type="ECO:0000259" key="17">
    <source>
        <dbReference type="SMART" id="SM00962"/>
    </source>
</evidence>
<comment type="subcellular location">
    <subcellularLocation>
        <location evidence="1">Cell membrane</location>
        <topology evidence="1">Peripheral membrane protein</topology>
        <orientation evidence="1">Cytoplasmic side</orientation>
    </subcellularLocation>
</comment>
<keyword evidence="9" id="KW-0342">GTP-binding</keyword>
<keyword evidence="7" id="KW-1005">Bacterial flagellum biogenesis</keyword>
<dbReference type="Gene3D" id="1.20.120.1380">
    <property type="entry name" value="Flagellar FlhF biosynthesis protein, N domain"/>
    <property type="match status" value="1"/>
</dbReference>
<feature type="domain" description="AAA+ ATPase" evidence="16">
    <location>
        <begin position="192"/>
        <end position="389"/>
    </location>
</feature>
<evidence type="ECO:0000256" key="7">
    <source>
        <dbReference type="ARBA" id="ARBA00022795"/>
    </source>
</evidence>
<dbReference type="InterPro" id="IPR027417">
    <property type="entry name" value="P-loop_NTPase"/>
</dbReference>
<dbReference type="InterPro" id="IPR047040">
    <property type="entry name" value="FlhF__GTPase_dom"/>
</dbReference>
<dbReference type="PANTHER" id="PTHR43134:SF3">
    <property type="entry name" value="FLAGELLAR BIOSYNTHESIS PROTEIN FLHF"/>
    <property type="match status" value="1"/>
</dbReference>
<comment type="function">
    <text evidence="12">Necessary for flagellar biosynthesis. May be involved in translocation of the flagellum.</text>
</comment>
<proteinExistence type="inferred from homology"/>
<dbReference type="CDD" id="cd17873">
    <property type="entry name" value="FlhF"/>
    <property type="match status" value="1"/>
</dbReference>
<accession>A0ABT5VER4</accession>
<evidence type="ECO:0000256" key="13">
    <source>
        <dbReference type="NCBIfam" id="TIGR03499"/>
    </source>
</evidence>
<dbReference type="EMBL" id="JAOTPO010000003">
    <property type="protein sequence ID" value="MDE5412948.1"/>
    <property type="molecule type" value="Genomic_DNA"/>
</dbReference>
<keyword evidence="18" id="KW-0282">Flagellum</keyword>
<dbReference type="InterPro" id="IPR003593">
    <property type="entry name" value="AAA+_ATPase"/>
</dbReference>
<evidence type="ECO:0000256" key="9">
    <source>
        <dbReference type="ARBA" id="ARBA00023134"/>
    </source>
</evidence>
<feature type="coiled-coil region" evidence="14">
    <location>
        <begin position="88"/>
        <end position="115"/>
    </location>
</feature>
<evidence type="ECO:0000256" key="15">
    <source>
        <dbReference type="SAM" id="MobiDB-lite"/>
    </source>
</evidence>
<evidence type="ECO:0000256" key="10">
    <source>
        <dbReference type="ARBA" id="ARBA00023136"/>
    </source>
</evidence>
<evidence type="ECO:0000256" key="3">
    <source>
        <dbReference type="ARBA" id="ARBA00014919"/>
    </source>
</evidence>
<evidence type="ECO:0000256" key="11">
    <source>
        <dbReference type="ARBA" id="ARBA00023225"/>
    </source>
</evidence>
<keyword evidence="14" id="KW-0175">Coiled coil</keyword>
<dbReference type="SMART" id="SM00962">
    <property type="entry name" value="SRP54"/>
    <property type="match status" value="1"/>
</dbReference>
<feature type="compositionally biased region" description="Basic and acidic residues" evidence="15">
    <location>
        <begin position="72"/>
        <end position="86"/>
    </location>
</feature>
<keyword evidence="6" id="KW-0547">Nucleotide-binding</keyword>
<evidence type="ECO:0000256" key="2">
    <source>
        <dbReference type="ARBA" id="ARBA00008531"/>
    </source>
</evidence>
<sequence length="389" mass="44613">MKVKKYIAETMPEAMKKIREDLGQDAVILNSREIVTGGFLGLFTKKNIEVIAAVDRTPTIKRPTPKKQTVMSEERPDLRGGLHSEKKLNTSERDQEKLLKEIEQLKTLMSSITNKQTTETDREYPEPFQSIHDLLEDQEIGKSLRLKTMKYLLKKWYERETDRPDKEEVHQWLKESLLGAIQDIPMGGISFEKRFVNIVGPTGVGKTTTIAKIAAHSVLKKHKKVALITTDTYRIAAVEQLKTYAKILNIPLEVAYSIDDFKKAKEQFAHYDLVLVDSAGRNFRNPLYVEELHKVIDFTDEVETYLVLALTSKYRDMEDIYKQFSLIPIDKVIFTKMDETSFYGTMLTFVEKNKVGVAYITHGQNVPDDIMEGSSKEIVNSILEVKTNE</sequence>
<keyword evidence="11" id="KW-1006">Bacterial flagellum protein export</keyword>
<comment type="caution">
    <text evidence="18">The sequence shown here is derived from an EMBL/GenBank/DDBJ whole genome shotgun (WGS) entry which is preliminary data.</text>
</comment>
<organism evidence="18 19">
    <name type="scientific">Alkalihalobacterium chitinilyticum</name>
    <dbReference type="NCBI Taxonomy" id="2980103"/>
    <lineage>
        <taxon>Bacteria</taxon>
        <taxon>Bacillati</taxon>
        <taxon>Bacillota</taxon>
        <taxon>Bacilli</taxon>
        <taxon>Bacillales</taxon>
        <taxon>Bacillaceae</taxon>
        <taxon>Alkalihalobacterium</taxon>
    </lineage>
</organism>
<evidence type="ECO:0000256" key="14">
    <source>
        <dbReference type="SAM" id="Coils"/>
    </source>
</evidence>
<dbReference type="SUPFAM" id="SSF52540">
    <property type="entry name" value="P-loop containing nucleoside triphosphate hydrolases"/>
    <property type="match status" value="1"/>
</dbReference>
<dbReference type="PANTHER" id="PTHR43134">
    <property type="entry name" value="SIGNAL RECOGNITION PARTICLE RECEPTOR SUBUNIT ALPHA"/>
    <property type="match status" value="1"/>
</dbReference>
<keyword evidence="19" id="KW-1185">Reference proteome</keyword>
<dbReference type="RefSeq" id="WP_275117577.1">
    <property type="nucleotide sequence ID" value="NZ_JAOTPO010000003.1"/>
</dbReference>
<dbReference type="Pfam" id="PF00448">
    <property type="entry name" value="SRP54"/>
    <property type="match status" value="1"/>
</dbReference>
<evidence type="ECO:0000313" key="18">
    <source>
        <dbReference type="EMBL" id="MDE5412948.1"/>
    </source>
</evidence>
<dbReference type="Gene3D" id="3.40.50.300">
    <property type="entry name" value="P-loop containing nucleotide triphosphate hydrolases"/>
    <property type="match status" value="1"/>
</dbReference>
<dbReference type="SMART" id="SM00382">
    <property type="entry name" value="AAA"/>
    <property type="match status" value="1"/>
</dbReference>
<protein>
    <recommendedName>
        <fullName evidence="3 13">Flagellar biosynthesis protein FlhF</fullName>
    </recommendedName>
</protein>
<evidence type="ECO:0000256" key="6">
    <source>
        <dbReference type="ARBA" id="ARBA00022741"/>
    </source>
</evidence>
<evidence type="ECO:0000259" key="16">
    <source>
        <dbReference type="SMART" id="SM00382"/>
    </source>
</evidence>
<feature type="domain" description="SRP54-type proteins GTP-binding" evidence="17">
    <location>
        <begin position="193"/>
        <end position="384"/>
    </location>
</feature>
<dbReference type="InterPro" id="IPR020006">
    <property type="entry name" value="FlhF"/>
</dbReference>
<evidence type="ECO:0000313" key="19">
    <source>
        <dbReference type="Proteomes" id="UP001148125"/>
    </source>
</evidence>
<keyword evidence="10" id="KW-0472">Membrane</keyword>
<evidence type="ECO:0000256" key="8">
    <source>
        <dbReference type="ARBA" id="ARBA00022927"/>
    </source>
</evidence>
<keyword evidence="4" id="KW-0813">Transport</keyword>
<reference evidence="18" key="1">
    <citation type="submission" date="2024-05" db="EMBL/GenBank/DDBJ databases">
        <title>Alkalihalobacillus sp. strain MEB203 novel alkaliphilic bacterium from Lonar Lake, India.</title>
        <authorList>
            <person name="Joshi A."/>
            <person name="Thite S."/>
            <person name="Mengade P."/>
        </authorList>
    </citation>
    <scope>NUCLEOTIDE SEQUENCE</scope>
    <source>
        <strain evidence="18">MEB 203</strain>
    </source>
</reference>
<evidence type="ECO:0000256" key="5">
    <source>
        <dbReference type="ARBA" id="ARBA00022475"/>
    </source>
</evidence>
<gene>
    <name evidence="18" type="primary">flhF</name>
    <name evidence="18" type="ORF">N7Z68_06090</name>
</gene>
<keyword evidence="8" id="KW-0653">Protein transport</keyword>